<feature type="compositionally biased region" description="Polar residues" evidence="3">
    <location>
        <begin position="81"/>
        <end position="96"/>
    </location>
</feature>
<dbReference type="GO" id="GO:0003677">
    <property type="term" value="F:DNA binding"/>
    <property type="evidence" value="ECO:0007669"/>
    <property type="project" value="UniProtKB-UniRule"/>
</dbReference>
<dbReference type="Gene3D" id="1.10.30.10">
    <property type="entry name" value="High mobility group box domain"/>
    <property type="match status" value="2"/>
</dbReference>
<dbReference type="AlphaFoldDB" id="A0A8H3TYJ8"/>
<dbReference type="GO" id="GO:0005634">
    <property type="term" value="C:nucleus"/>
    <property type="evidence" value="ECO:0007669"/>
    <property type="project" value="UniProtKB-UniRule"/>
</dbReference>
<dbReference type="InterPro" id="IPR009071">
    <property type="entry name" value="HMG_box_dom"/>
</dbReference>
<feature type="domain" description="HMG box" evidence="4">
    <location>
        <begin position="502"/>
        <end position="574"/>
    </location>
</feature>
<dbReference type="PANTHER" id="PTHR48112:SF22">
    <property type="entry name" value="MITOCHONDRIAL TRANSCRIPTION FACTOR A, ISOFORM B"/>
    <property type="match status" value="1"/>
</dbReference>
<evidence type="ECO:0000313" key="5">
    <source>
        <dbReference type="EMBL" id="GHJ88549.1"/>
    </source>
</evidence>
<comment type="caution">
    <text evidence="5">The sequence shown here is derived from an EMBL/GenBank/DDBJ whole genome shotgun (WGS) entry which is preliminary data.</text>
</comment>
<dbReference type="EMBL" id="BLZA01000030">
    <property type="protein sequence ID" value="GHJ88549.1"/>
    <property type="molecule type" value="Genomic_DNA"/>
</dbReference>
<dbReference type="PROSITE" id="PS50118">
    <property type="entry name" value="HMG_BOX_2"/>
    <property type="match status" value="2"/>
</dbReference>
<dbReference type="SUPFAM" id="SSF47095">
    <property type="entry name" value="HMG-box"/>
    <property type="match status" value="2"/>
</dbReference>
<feature type="region of interest" description="Disordered" evidence="3">
    <location>
        <begin position="245"/>
        <end position="306"/>
    </location>
</feature>
<evidence type="ECO:0000313" key="6">
    <source>
        <dbReference type="Proteomes" id="UP000620104"/>
    </source>
</evidence>
<dbReference type="Proteomes" id="UP000620104">
    <property type="component" value="Unassembled WGS sequence"/>
</dbReference>
<proteinExistence type="predicted"/>
<evidence type="ECO:0000259" key="4">
    <source>
        <dbReference type="PROSITE" id="PS50118"/>
    </source>
</evidence>
<feature type="compositionally biased region" description="Basic and acidic residues" evidence="3">
    <location>
        <begin position="643"/>
        <end position="652"/>
    </location>
</feature>
<dbReference type="Pfam" id="PF00505">
    <property type="entry name" value="HMG_box"/>
    <property type="match status" value="2"/>
</dbReference>
<evidence type="ECO:0000256" key="3">
    <source>
        <dbReference type="SAM" id="MobiDB-lite"/>
    </source>
</evidence>
<feature type="compositionally biased region" description="Low complexity" evidence="3">
    <location>
        <begin position="198"/>
        <end position="207"/>
    </location>
</feature>
<organism evidence="5 6">
    <name type="scientific">Naganishia liquefaciens</name>
    <dbReference type="NCBI Taxonomy" id="104408"/>
    <lineage>
        <taxon>Eukaryota</taxon>
        <taxon>Fungi</taxon>
        <taxon>Dikarya</taxon>
        <taxon>Basidiomycota</taxon>
        <taxon>Agaricomycotina</taxon>
        <taxon>Tremellomycetes</taxon>
        <taxon>Filobasidiales</taxon>
        <taxon>Filobasidiaceae</taxon>
        <taxon>Naganishia</taxon>
    </lineage>
</organism>
<feature type="compositionally biased region" description="Polar residues" evidence="3">
    <location>
        <begin position="1"/>
        <end position="13"/>
    </location>
</feature>
<reference evidence="5" key="1">
    <citation type="submission" date="2020-07" db="EMBL/GenBank/DDBJ databases">
        <title>Draft Genome Sequence of a Deep-Sea Yeast, Naganishia (Cryptococcus) liquefaciens strain N6.</title>
        <authorList>
            <person name="Han Y.W."/>
            <person name="Kajitani R."/>
            <person name="Morimoto H."/>
            <person name="Parhat M."/>
            <person name="Tsubouchi H."/>
            <person name="Bakenova O."/>
            <person name="Ogata M."/>
            <person name="Argunhan B."/>
            <person name="Aoki R."/>
            <person name="Kajiwara S."/>
            <person name="Itoh T."/>
            <person name="Iwasaki H."/>
        </authorList>
    </citation>
    <scope>NUCLEOTIDE SEQUENCE</scope>
    <source>
        <strain evidence="5">N6</strain>
    </source>
</reference>
<dbReference type="OrthoDB" id="5550281at2759"/>
<gene>
    <name evidence="5" type="ORF">NliqN6_4951</name>
</gene>
<feature type="compositionally biased region" description="Polar residues" evidence="3">
    <location>
        <begin position="37"/>
        <end position="64"/>
    </location>
</feature>
<feature type="region of interest" description="Disordered" evidence="3">
    <location>
        <begin position="643"/>
        <end position="668"/>
    </location>
</feature>
<accession>A0A8H3TYJ8</accession>
<feature type="compositionally biased region" description="Polar residues" evidence="3">
    <location>
        <begin position="246"/>
        <end position="266"/>
    </location>
</feature>
<keyword evidence="1 2" id="KW-0238">DNA-binding</keyword>
<name>A0A8H3TYJ8_9TREE</name>
<feature type="compositionally biased region" description="Basic and acidic residues" evidence="3">
    <location>
        <begin position="133"/>
        <end position="143"/>
    </location>
</feature>
<sequence length="686" mass="74043">MSSWNAAQYQRSFSGGHPGAGHHGPATGASSADRYPSNYQPQAILQSSYSQHGQGYNPNPNSYEGQYGGNDYSNPHYPTHNYYQNESSFNGHSTAGPNAGTASPGARSGHGVVDPSAPEPFPPHPTSPGARQMSHDIPGHHSYDPYYSGAQSGYGNYDGYSSQYGDNPQSASASSWHSSAQQKVPHSAPAHGASANGYNSYHNSSYNPTSQQYSNYGYSNGQPAQSYYNQSNYLSSNPASAPHWNQPWSSGVNPQSMSGYSSTYNRSGAPPQPQALAAAAQAASQFPGGHNKGSPASMYGEGTMPPQAVQTSIAPQQTSTLPPPPLAAVSASGVNPQAVKSDYAVKSGYNGLGKRSAEEALQAAPAATKKAKATKKEEKPVPAEPPAPTKSHLKPPKQAHSAWQLFFTDRLNEAKANSEPASKLNVAHVAKDAGELYKHIPPEMKAHYAKRAEEARKEYHKALEAWKATLTPEDIKQENAFRAGQRKAGKSRKGNMKDTNAPKKPLSAYFLFLKAIRTSGELTKRVFEGEGETTKQSMIAAKRWRSFDDEQKKPFLRQAEADKAEYESLKKQYEEDAAARLRGENPEPRSFVPSYAGDDVPHELLPAVIPNEVCDMETLLIRPSPDAHHHVKLSPSMETAPIKAEEEHHQDNLVEDLPTPSADPSGIPELTDFVKLDETAIPIGGL</sequence>
<protein>
    <recommendedName>
        <fullName evidence="4">HMG box domain-containing protein</fullName>
    </recommendedName>
</protein>
<feature type="DNA-binding region" description="HMG box" evidence="2">
    <location>
        <begin position="396"/>
        <end position="467"/>
    </location>
</feature>
<feature type="compositionally biased region" description="Pro residues" evidence="3">
    <location>
        <begin position="117"/>
        <end position="126"/>
    </location>
</feature>
<evidence type="ECO:0000256" key="1">
    <source>
        <dbReference type="ARBA" id="ARBA00023125"/>
    </source>
</evidence>
<feature type="compositionally biased region" description="Low complexity" evidence="3">
    <location>
        <begin position="169"/>
        <end position="182"/>
    </location>
</feature>
<feature type="region of interest" description="Disordered" evidence="3">
    <location>
        <begin position="360"/>
        <end position="399"/>
    </location>
</feature>
<keyword evidence="2" id="KW-0539">Nucleus</keyword>
<feature type="DNA-binding region" description="HMG box" evidence="2">
    <location>
        <begin position="502"/>
        <end position="574"/>
    </location>
</feature>
<dbReference type="PANTHER" id="PTHR48112">
    <property type="entry name" value="HIGH MOBILITY GROUP PROTEIN DSP1"/>
    <property type="match status" value="1"/>
</dbReference>
<dbReference type="InterPro" id="IPR050342">
    <property type="entry name" value="HMGB"/>
</dbReference>
<feature type="compositionally biased region" description="Polar residues" evidence="3">
    <location>
        <begin position="149"/>
        <end position="168"/>
    </location>
</feature>
<dbReference type="SMART" id="SM00398">
    <property type="entry name" value="HMG"/>
    <property type="match status" value="2"/>
</dbReference>
<feature type="region of interest" description="Disordered" evidence="3">
    <location>
        <begin position="1"/>
        <end position="218"/>
    </location>
</feature>
<dbReference type="InterPro" id="IPR036910">
    <property type="entry name" value="HMG_box_dom_sf"/>
</dbReference>
<feature type="compositionally biased region" description="Low complexity" evidence="3">
    <location>
        <begin position="23"/>
        <end position="32"/>
    </location>
</feature>
<evidence type="ECO:0000256" key="2">
    <source>
        <dbReference type="PROSITE-ProRule" id="PRU00267"/>
    </source>
</evidence>
<keyword evidence="6" id="KW-1185">Reference proteome</keyword>
<feature type="compositionally biased region" description="Low complexity" evidence="3">
    <location>
        <begin position="274"/>
        <end position="283"/>
    </location>
</feature>
<feature type="compositionally biased region" description="Polar residues" evidence="3">
    <location>
        <begin position="208"/>
        <end position="218"/>
    </location>
</feature>
<feature type="domain" description="HMG box" evidence="4">
    <location>
        <begin position="396"/>
        <end position="467"/>
    </location>
</feature>